<proteinExistence type="predicted"/>
<name>A0A2Z5G1G6_9BACT</name>
<feature type="domain" description="Glycosyl transferase family 1" evidence="1">
    <location>
        <begin position="186"/>
        <end position="342"/>
    </location>
</feature>
<evidence type="ECO:0000313" key="3">
    <source>
        <dbReference type="EMBL" id="AXC12941.1"/>
    </source>
</evidence>
<feature type="domain" description="Glycosyltransferase subfamily 4-like N-terminal" evidence="2">
    <location>
        <begin position="16"/>
        <end position="183"/>
    </location>
</feature>
<reference evidence="3 4" key="1">
    <citation type="journal article" date="2018" name="Front. Microbiol.">
        <title>Hydrolytic Capabilities as a Key to Environmental Success: Chitinolytic and Cellulolytic Acidobacteria From Acidic Sub-arctic Soils and Boreal Peatlands.</title>
        <authorList>
            <person name="Belova S.E."/>
            <person name="Ravin N.V."/>
            <person name="Pankratov T.A."/>
            <person name="Rakitin A.L."/>
            <person name="Ivanova A.A."/>
            <person name="Beletsky A.V."/>
            <person name="Mardanov A.V."/>
            <person name="Sinninghe Damste J.S."/>
            <person name="Dedysh S.N."/>
        </authorList>
    </citation>
    <scope>NUCLEOTIDE SEQUENCE [LARGE SCALE GENOMIC DNA]</scope>
    <source>
        <strain evidence="3 4">SBC82</strain>
    </source>
</reference>
<evidence type="ECO:0000313" key="4">
    <source>
        <dbReference type="Proteomes" id="UP000253606"/>
    </source>
</evidence>
<dbReference type="OrthoDB" id="9787617at2"/>
<dbReference type="Pfam" id="PF13439">
    <property type="entry name" value="Glyco_transf_4"/>
    <property type="match status" value="1"/>
</dbReference>
<keyword evidence="4" id="KW-1185">Reference proteome</keyword>
<keyword evidence="3" id="KW-0808">Transferase</keyword>
<dbReference type="Gene3D" id="3.40.50.2000">
    <property type="entry name" value="Glycogen Phosphorylase B"/>
    <property type="match status" value="2"/>
</dbReference>
<sequence length="374" mass="41558">MPDQDTAIILLAEAAGGVMRHVIDLYKGLRQRGWQVHMVLSPLRIEPRYCEELAQFNPQDITYVPMRRAPHLADLRAYSAIASILKRALGKTILHAHSTKAGLIGALLHSQVIGSLYTPHSYRGVDPASPRMLNALLRSVERAYSKDYDRVITVSPAEMGYAEAIGINRKALRCIPNGLDISRVNFEEIFERRKLQRGRLCLGFVGRLVYQKNPLLFIEVLAEIVRRGHDAHAIIIGDGPLKTVMETLAGHYGIAGRIDWRGGIPASSSLPEMDVVVHTSVYEALPYTLIEACADMLPIVATSNYGSEAILRSRLPMNIASTPDANEIASIVLSIMNNEGYRMEQLRLLAEITRDYSTESMINRIEAEYLALAS</sequence>
<accession>A0A2Z5G1G6</accession>
<dbReference type="InterPro" id="IPR001296">
    <property type="entry name" value="Glyco_trans_1"/>
</dbReference>
<evidence type="ECO:0000259" key="2">
    <source>
        <dbReference type="Pfam" id="PF13439"/>
    </source>
</evidence>
<dbReference type="SUPFAM" id="SSF53756">
    <property type="entry name" value="UDP-Glycosyltransferase/glycogen phosphorylase"/>
    <property type="match status" value="1"/>
</dbReference>
<dbReference type="PANTHER" id="PTHR45871">
    <property type="entry name" value="N-ACETYLGLUCOSAMINYL-PHOSPHATIDYLINOSITOL BIOSYNTHETIC PROTEIN"/>
    <property type="match status" value="1"/>
</dbReference>
<dbReference type="Pfam" id="PF00534">
    <property type="entry name" value="Glycos_transf_1"/>
    <property type="match status" value="1"/>
</dbReference>
<dbReference type="EMBL" id="CP030840">
    <property type="protein sequence ID" value="AXC12941.1"/>
    <property type="molecule type" value="Genomic_DNA"/>
</dbReference>
<dbReference type="InterPro" id="IPR028098">
    <property type="entry name" value="Glyco_trans_4-like_N"/>
</dbReference>
<dbReference type="KEGG" id="abas:ACPOL_3658"/>
<gene>
    <name evidence="3" type="ORF">ACPOL_3658</name>
</gene>
<evidence type="ECO:0000259" key="1">
    <source>
        <dbReference type="Pfam" id="PF00534"/>
    </source>
</evidence>
<dbReference type="GO" id="GO:0016757">
    <property type="term" value="F:glycosyltransferase activity"/>
    <property type="evidence" value="ECO:0007669"/>
    <property type="project" value="InterPro"/>
</dbReference>
<protein>
    <submittedName>
        <fullName evidence="3">Exopolysaccharide biosynthesis glycosyltransferase EpsF</fullName>
    </submittedName>
</protein>
<dbReference type="Proteomes" id="UP000253606">
    <property type="component" value="Chromosome"/>
</dbReference>
<organism evidence="3 4">
    <name type="scientific">Acidisarcina polymorpha</name>
    <dbReference type="NCBI Taxonomy" id="2211140"/>
    <lineage>
        <taxon>Bacteria</taxon>
        <taxon>Pseudomonadati</taxon>
        <taxon>Acidobacteriota</taxon>
        <taxon>Terriglobia</taxon>
        <taxon>Terriglobales</taxon>
        <taxon>Acidobacteriaceae</taxon>
        <taxon>Acidisarcina</taxon>
    </lineage>
</organism>
<dbReference type="AlphaFoldDB" id="A0A2Z5G1G6"/>
<dbReference type="PANTHER" id="PTHR45871:SF1">
    <property type="entry name" value="PHOSPHATIDYLINOSITOL N-ACETYLGLUCOSAMINYLTRANSFERASE SUBUNIT A"/>
    <property type="match status" value="1"/>
</dbReference>
<dbReference type="RefSeq" id="WP_114208043.1">
    <property type="nucleotide sequence ID" value="NZ_CP030840.1"/>
</dbReference>